<feature type="compositionally biased region" description="Low complexity" evidence="1">
    <location>
        <begin position="62"/>
        <end position="77"/>
    </location>
</feature>
<accession>A0A9P1HAL2</accession>
<sequence>MSGKFQYTSPIMQQWQVGPVPDLTYFNSNTHQNDMHAPPHTYQPQDMRGRNERMDFPVRLLPVPLNPNNNNRLPLLPQAADATSALSPHGVTGDLGTSNPSHVSYGSSPARTPGAPTQPVVDNVAPAPAPPR</sequence>
<comment type="caution">
    <text evidence="2">The sequence shown here is derived from an EMBL/GenBank/DDBJ whole genome shotgun (WGS) entry which is preliminary data.</text>
</comment>
<evidence type="ECO:0000256" key="1">
    <source>
        <dbReference type="SAM" id="MobiDB-lite"/>
    </source>
</evidence>
<name>A0A9P1HAL2_9PEZI</name>
<dbReference type="EMBL" id="CALLCH030000019">
    <property type="protein sequence ID" value="CAI4219000.1"/>
    <property type="molecule type" value="Genomic_DNA"/>
</dbReference>
<organism evidence="2 3">
    <name type="scientific">Parascedosporium putredinis</name>
    <dbReference type="NCBI Taxonomy" id="1442378"/>
    <lineage>
        <taxon>Eukaryota</taxon>
        <taxon>Fungi</taxon>
        <taxon>Dikarya</taxon>
        <taxon>Ascomycota</taxon>
        <taxon>Pezizomycotina</taxon>
        <taxon>Sordariomycetes</taxon>
        <taxon>Hypocreomycetidae</taxon>
        <taxon>Microascales</taxon>
        <taxon>Microascaceae</taxon>
        <taxon>Parascedosporium</taxon>
    </lineage>
</organism>
<evidence type="ECO:0000313" key="3">
    <source>
        <dbReference type="Proteomes" id="UP000838763"/>
    </source>
</evidence>
<evidence type="ECO:0000313" key="2">
    <source>
        <dbReference type="EMBL" id="CAI4219000.1"/>
    </source>
</evidence>
<gene>
    <name evidence="2" type="ORF">PPNO1_LOCUS8571</name>
</gene>
<feature type="compositionally biased region" description="Polar residues" evidence="1">
    <location>
        <begin position="95"/>
        <end position="110"/>
    </location>
</feature>
<dbReference type="Proteomes" id="UP000838763">
    <property type="component" value="Unassembled WGS sequence"/>
</dbReference>
<dbReference type="AlphaFoldDB" id="A0A9P1HAL2"/>
<feature type="region of interest" description="Disordered" evidence="1">
    <location>
        <begin position="26"/>
        <end position="48"/>
    </location>
</feature>
<keyword evidence="3" id="KW-1185">Reference proteome</keyword>
<protein>
    <submittedName>
        <fullName evidence="2">Uncharacterized protein</fullName>
    </submittedName>
</protein>
<feature type="region of interest" description="Disordered" evidence="1">
    <location>
        <begin position="62"/>
        <end position="132"/>
    </location>
</feature>
<proteinExistence type="predicted"/>
<reference evidence="2" key="1">
    <citation type="submission" date="2022-11" db="EMBL/GenBank/DDBJ databases">
        <authorList>
            <person name="Scott C."/>
            <person name="Bruce N."/>
        </authorList>
    </citation>
    <scope>NUCLEOTIDE SEQUENCE</scope>
</reference>